<reference evidence="2" key="1">
    <citation type="journal article" date="2023" name="Access Microbiol">
        <title>De-novo genome assembly for Akanthomyces muscarius, a biocontrol agent of insect agricultural pests.</title>
        <authorList>
            <person name="Erdos Z."/>
            <person name="Studholme D.J."/>
            <person name="Raymond B."/>
            <person name="Sharma M."/>
        </authorList>
    </citation>
    <scope>NUCLEOTIDE SEQUENCE</scope>
    <source>
        <strain evidence="2">Ve6</strain>
    </source>
</reference>
<feature type="region of interest" description="Disordered" evidence="1">
    <location>
        <begin position="6"/>
        <end position="25"/>
    </location>
</feature>
<evidence type="ECO:0000313" key="2">
    <source>
        <dbReference type="EMBL" id="KAJ4164252.1"/>
    </source>
</evidence>
<sequence length="119" mass="13381">MSVLIAQASGPDRRQSPSHAQEMAPAEGCLKEPLRHALLSSFLDDYWYRYLPLPSLPTAKRHRVPTVSKANPSAGDAAPPLNTKAQHFYRLLKSCSLRTLLLYPIISLEPFCYMFYCSV</sequence>
<dbReference type="RefSeq" id="XP_056059167.1">
    <property type="nucleotide sequence ID" value="XM_056203741.1"/>
</dbReference>
<accession>A0A9W8QQ64</accession>
<dbReference type="AlphaFoldDB" id="A0A9W8QQ64"/>
<protein>
    <submittedName>
        <fullName evidence="2">Uncharacterized protein</fullName>
    </submittedName>
</protein>
<dbReference type="Proteomes" id="UP001144673">
    <property type="component" value="Chromosome 1"/>
</dbReference>
<comment type="caution">
    <text evidence="2">The sequence shown here is derived from an EMBL/GenBank/DDBJ whole genome shotgun (WGS) entry which is preliminary data.</text>
</comment>
<dbReference type="GeneID" id="80893092"/>
<dbReference type="KEGG" id="amus:LMH87_005933"/>
<organism evidence="2 3">
    <name type="scientific">Akanthomyces muscarius</name>
    <name type="common">Entomopathogenic fungus</name>
    <name type="synonym">Lecanicillium muscarium</name>
    <dbReference type="NCBI Taxonomy" id="2231603"/>
    <lineage>
        <taxon>Eukaryota</taxon>
        <taxon>Fungi</taxon>
        <taxon>Dikarya</taxon>
        <taxon>Ascomycota</taxon>
        <taxon>Pezizomycotina</taxon>
        <taxon>Sordariomycetes</taxon>
        <taxon>Hypocreomycetidae</taxon>
        <taxon>Hypocreales</taxon>
        <taxon>Cordycipitaceae</taxon>
        <taxon>Akanthomyces</taxon>
    </lineage>
</organism>
<evidence type="ECO:0000313" key="3">
    <source>
        <dbReference type="Proteomes" id="UP001144673"/>
    </source>
</evidence>
<dbReference type="EMBL" id="JAJHUN010000001">
    <property type="protein sequence ID" value="KAJ4164252.1"/>
    <property type="molecule type" value="Genomic_DNA"/>
</dbReference>
<keyword evidence="3" id="KW-1185">Reference proteome</keyword>
<name>A0A9W8QQ64_AKAMU</name>
<gene>
    <name evidence="2" type="ORF">LMH87_005933</name>
</gene>
<proteinExistence type="predicted"/>
<evidence type="ECO:0000256" key="1">
    <source>
        <dbReference type="SAM" id="MobiDB-lite"/>
    </source>
</evidence>